<keyword evidence="2" id="KW-0808">Transferase</keyword>
<dbReference type="InterPro" id="IPR016477">
    <property type="entry name" value="Fructo-/Ketosamine-3-kinase"/>
</dbReference>
<keyword evidence="4" id="KW-1185">Reference proteome</keyword>
<evidence type="ECO:0000256" key="1">
    <source>
        <dbReference type="ARBA" id="ARBA00009460"/>
    </source>
</evidence>
<evidence type="ECO:0000313" key="4">
    <source>
        <dbReference type="Proteomes" id="UP001597100"/>
    </source>
</evidence>
<sequence>MLNEQSSIHAIAEEEGFFIKNISPLAGGDINAVFLLDTSEGKKVAKVNEANRFPGMFKAEKEGLEALKGSNTVDVPEVLGLGTTGNITYILLEYKARAPQKPDFWDRFAQDLASLHQNTNGQFGFHTSNYIGSLPQHNGKHESAAEFYIEERLEPQLKMALENGFTFEKLERSLKNISEAIPKQAPALLHGDLWNGNYITNEQGLPCFIDPAVCFGPREMDLAMMKLFGGFPEEVYLKYDEIFPLEKGFYERVPFWQLYYLLVHLNIFGSSYLPQVRSILKSFS</sequence>
<evidence type="ECO:0000256" key="2">
    <source>
        <dbReference type="PIRNR" id="PIRNR006221"/>
    </source>
</evidence>
<dbReference type="Gene3D" id="3.90.1200.10">
    <property type="match status" value="1"/>
</dbReference>
<name>A0ABW3IEY9_9FLAO</name>
<dbReference type="RefSeq" id="WP_380737943.1">
    <property type="nucleotide sequence ID" value="NZ_JBHTJP010000032.1"/>
</dbReference>
<dbReference type="PANTHER" id="PTHR12149">
    <property type="entry name" value="FRUCTOSAMINE 3 KINASE-RELATED PROTEIN"/>
    <property type="match status" value="1"/>
</dbReference>
<comment type="caution">
    <text evidence="3">The sequence shown here is derived from an EMBL/GenBank/DDBJ whole genome shotgun (WGS) entry which is preliminary data.</text>
</comment>
<dbReference type="GO" id="GO:0016301">
    <property type="term" value="F:kinase activity"/>
    <property type="evidence" value="ECO:0007669"/>
    <property type="project" value="UniProtKB-KW"/>
</dbReference>
<organism evidence="3 4">
    <name type="scientific">Salinimicrobium gaetbulicola</name>
    <dbReference type="NCBI Taxonomy" id="999702"/>
    <lineage>
        <taxon>Bacteria</taxon>
        <taxon>Pseudomonadati</taxon>
        <taxon>Bacteroidota</taxon>
        <taxon>Flavobacteriia</taxon>
        <taxon>Flavobacteriales</taxon>
        <taxon>Flavobacteriaceae</taxon>
        <taxon>Salinimicrobium</taxon>
    </lineage>
</organism>
<dbReference type="PANTHER" id="PTHR12149:SF8">
    <property type="entry name" value="PROTEIN-RIBULOSAMINE 3-KINASE"/>
    <property type="match status" value="1"/>
</dbReference>
<dbReference type="EMBL" id="JBHTJP010000032">
    <property type="protein sequence ID" value="MFD0976531.1"/>
    <property type="molecule type" value="Genomic_DNA"/>
</dbReference>
<gene>
    <name evidence="3" type="ORF">ACFQ1G_06990</name>
</gene>
<protein>
    <submittedName>
        <fullName evidence="3">Fructosamine kinase family protein</fullName>
    </submittedName>
</protein>
<dbReference type="PIRSF" id="PIRSF006221">
    <property type="entry name" value="Ketosamine-3-kinase"/>
    <property type="match status" value="1"/>
</dbReference>
<proteinExistence type="inferred from homology"/>
<reference evidence="4" key="1">
    <citation type="journal article" date="2019" name="Int. J. Syst. Evol. Microbiol.">
        <title>The Global Catalogue of Microorganisms (GCM) 10K type strain sequencing project: providing services to taxonomists for standard genome sequencing and annotation.</title>
        <authorList>
            <consortium name="The Broad Institute Genomics Platform"/>
            <consortium name="The Broad Institute Genome Sequencing Center for Infectious Disease"/>
            <person name="Wu L."/>
            <person name="Ma J."/>
        </authorList>
    </citation>
    <scope>NUCLEOTIDE SEQUENCE [LARGE SCALE GENOMIC DNA]</scope>
    <source>
        <strain evidence="4">CCUG 60898</strain>
    </source>
</reference>
<comment type="similarity">
    <text evidence="1 2">Belongs to the fructosamine kinase family.</text>
</comment>
<accession>A0ABW3IEY9</accession>
<keyword evidence="2 3" id="KW-0418">Kinase</keyword>
<dbReference type="Gene3D" id="3.30.200.20">
    <property type="entry name" value="Phosphorylase Kinase, domain 1"/>
    <property type="match status" value="1"/>
</dbReference>
<dbReference type="Proteomes" id="UP001597100">
    <property type="component" value="Unassembled WGS sequence"/>
</dbReference>
<dbReference type="Pfam" id="PF03881">
    <property type="entry name" value="Fructosamin_kin"/>
    <property type="match status" value="1"/>
</dbReference>
<dbReference type="SUPFAM" id="SSF56112">
    <property type="entry name" value="Protein kinase-like (PK-like)"/>
    <property type="match status" value="1"/>
</dbReference>
<evidence type="ECO:0000313" key="3">
    <source>
        <dbReference type="EMBL" id="MFD0976531.1"/>
    </source>
</evidence>
<dbReference type="InterPro" id="IPR011009">
    <property type="entry name" value="Kinase-like_dom_sf"/>
</dbReference>